<protein>
    <submittedName>
        <fullName evidence="1">Uncharacterized protein</fullName>
    </submittedName>
</protein>
<organism evidence="1 2">
    <name type="scientific">Smallanthus sonchifolius</name>
    <dbReference type="NCBI Taxonomy" id="185202"/>
    <lineage>
        <taxon>Eukaryota</taxon>
        <taxon>Viridiplantae</taxon>
        <taxon>Streptophyta</taxon>
        <taxon>Embryophyta</taxon>
        <taxon>Tracheophyta</taxon>
        <taxon>Spermatophyta</taxon>
        <taxon>Magnoliopsida</taxon>
        <taxon>eudicotyledons</taxon>
        <taxon>Gunneridae</taxon>
        <taxon>Pentapetalae</taxon>
        <taxon>asterids</taxon>
        <taxon>campanulids</taxon>
        <taxon>Asterales</taxon>
        <taxon>Asteraceae</taxon>
        <taxon>Asteroideae</taxon>
        <taxon>Heliantheae alliance</taxon>
        <taxon>Millerieae</taxon>
        <taxon>Smallanthus</taxon>
    </lineage>
</organism>
<reference evidence="1 2" key="2">
    <citation type="journal article" date="2022" name="Mol. Ecol. Resour.">
        <title>The genomes of chicory, endive, great burdock and yacon provide insights into Asteraceae paleo-polyploidization history and plant inulin production.</title>
        <authorList>
            <person name="Fan W."/>
            <person name="Wang S."/>
            <person name="Wang H."/>
            <person name="Wang A."/>
            <person name="Jiang F."/>
            <person name="Liu H."/>
            <person name="Zhao H."/>
            <person name="Xu D."/>
            <person name="Zhang Y."/>
        </authorList>
    </citation>
    <scope>NUCLEOTIDE SEQUENCE [LARGE SCALE GENOMIC DNA]</scope>
    <source>
        <strain evidence="2">cv. Yunnan</strain>
        <tissue evidence="1">Leaves</tissue>
    </source>
</reference>
<evidence type="ECO:0000313" key="2">
    <source>
        <dbReference type="Proteomes" id="UP001056120"/>
    </source>
</evidence>
<keyword evidence="2" id="KW-1185">Reference proteome</keyword>
<sequence>MSKWTLHIRGSCIASVVLIGKAEFKAELLSKRHKHRGCWSLTRLKLSQHGWVGLLDTPWTNGAHMASGRIQGPHSAMVGVCGKLGCVMVGDGRYVMIKKRSRAAVGVVVEGWEEEEDMVVPRCQLWSCGVNI</sequence>
<gene>
    <name evidence="1" type="ORF">L1987_52575</name>
</gene>
<name>A0ACB9ETI5_9ASTR</name>
<dbReference type="EMBL" id="CM042034">
    <property type="protein sequence ID" value="KAI3762152.1"/>
    <property type="molecule type" value="Genomic_DNA"/>
</dbReference>
<evidence type="ECO:0000313" key="1">
    <source>
        <dbReference type="EMBL" id="KAI3762152.1"/>
    </source>
</evidence>
<reference evidence="2" key="1">
    <citation type="journal article" date="2022" name="Mol. Ecol. Resour.">
        <title>The genomes of chicory, endive, great burdock and yacon provide insights into Asteraceae palaeo-polyploidization history and plant inulin production.</title>
        <authorList>
            <person name="Fan W."/>
            <person name="Wang S."/>
            <person name="Wang H."/>
            <person name="Wang A."/>
            <person name="Jiang F."/>
            <person name="Liu H."/>
            <person name="Zhao H."/>
            <person name="Xu D."/>
            <person name="Zhang Y."/>
        </authorList>
    </citation>
    <scope>NUCLEOTIDE SEQUENCE [LARGE SCALE GENOMIC DNA]</scope>
    <source>
        <strain evidence="2">cv. Yunnan</strain>
    </source>
</reference>
<proteinExistence type="predicted"/>
<dbReference type="Proteomes" id="UP001056120">
    <property type="component" value="Linkage Group LG17"/>
</dbReference>
<comment type="caution">
    <text evidence="1">The sequence shown here is derived from an EMBL/GenBank/DDBJ whole genome shotgun (WGS) entry which is preliminary data.</text>
</comment>
<accession>A0ACB9ETI5</accession>